<dbReference type="PATRIC" id="fig|188932.3.peg.2071"/>
<accession>A0A127VCE1</accession>
<sequence>MKTLNQKLIDFKNSTPISIRLFEELCHPFFFKKNEIINTFSHHNDKFYYIETGIVQGIFINKLEEMTAYLTTDGFVTPSFLFSRKVSPIEYIRFLTDTEGWAINLAQAPIHDPQFALILLEIYEENLNASYEREKLTKIKNANDRYIYFLKNHKHLINSVSNKIIASFLNIHPKHLSEIKKRN</sequence>
<dbReference type="Gene3D" id="2.60.120.10">
    <property type="entry name" value="Jelly Rolls"/>
    <property type="match status" value="1"/>
</dbReference>
<evidence type="ECO:0000313" key="1">
    <source>
        <dbReference type="EMBL" id="AMP98887.1"/>
    </source>
</evidence>
<dbReference type="SUPFAM" id="SSF51206">
    <property type="entry name" value="cAMP-binding domain-like"/>
    <property type="match status" value="1"/>
</dbReference>
<keyword evidence="2" id="KW-1185">Reference proteome</keyword>
<reference evidence="1 2" key="1">
    <citation type="submission" date="2016-03" db="EMBL/GenBank/DDBJ databases">
        <title>Complete genome sequence of Pedobacter cryoconitis PAMC 27485.</title>
        <authorList>
            <person name="Lee J."/>
            <person name="Kim O.-S."/>
        </authorList>
    </citation>
    <scope>NUCLEOTIDE SEQUENCE [LARGE SCALE GENOMIC DNA]</scope>
    <source>
        <strain evidence="1 2">PAMC 27485</strain>
    </source>
</reference>
<dbReference type="EMBL" id="CP014504">
    <property type="protein sequence ID" value="AMP98887.1"/>
    <property type="molecule type" value="Genomic_DNA"/>
</dbReference>
<name>A0A127VCE1_9SPHI</name>
<dbReference type="KEGG" id="pcm:AY601_1981"/>
<dbReference type="OrthoDB" id="680421at2"/>
<evidence type="ECO:0008006" key="3">
    <source>
        <dbReference type="Google" id="ProtNLM"/>
    </source>
</evidence>
<organism evidence="1 2">
    <name type="scientific">Pedobacter cryoconitis</name>
    <dbReference type="NCBI Taxonomy" id="188932"/>
    <lineage>
        <taxon>Bacteria</taxon>
        <taxon>Pseudomonadati</taxon>
        <taxon>Bacteroidota</taxon>
        <taxon>Sphingobacteriia</taxon>
        <taxon>Sphingobacteriales</taxon>
        <taxon>Sphingobacteriaceae</taxon>
        <taxon>Pedobacter</taxon>
    </lineage>
</organism>
<dbReference type="RefSeq" id="WP_068399928.1">
    <property type="nucleotide sequence ID" value="NZ_CP014504.1"/>
</dbReference>
<gene>
    <name evidence="1" type="ORF">AY601_1981</name>
</gene>
<protein>
    <recommendedName>
        <fullName evidence="3">CRP-like cAMP-binding protein</fullName>
    </recommendedName>
</protein>
<dbReference type="InterPro" id="IPR018490">
    <property type="entry name" value="cNMP-bd_dom_sf"/>
</dbReference>
<dbReference type="Proteomes" id="UP000071561">
    <property type="component" value="Chromosome"/>
</dbReference>
<dbReference type="InterPro" id="IPR014710">
    <property type="entry name" value="RmlC-like_jellyroll"/>
</dbReference>
<dbReference type="AlphaFoldDB" id="A0A127VCE1"/>
<evidence type="ECO:0000313" key="2">
    <source>
        <dbReference type="Proteomes" id="UP000071561"/>
    </source>
</evidence>
<proteinExistence type="predicted"/>